<dbReference type="AlphaFoldDB" id="K1SF41"/>
<protein>
    <submittedName>
        <fullName evidence="1">Uncharacterized protein</fullName>
    </submittedName>
</protein>
<evidence type="ECO:0000313" key="1">
    <source>
        <dbReference type="EMBL" id="EKC46031.1"/>
    </source>
</evidence>
<gene>
    <name evidence="1" type="ORF">LEA_20002</name>
</gene>
<proteinExistence type="predicted"/>
<organism evidence="1">
    <name type="scientific">human gut metagenome</name>
    <dbReference type="NCBI Taxonomy" id="408170"/>
    <lineage>
        <taxon>unclassified sequences</taxon>
        <taxon>metagenomes</taxon>
        <taxon>organismal metagenomes</taxon>
    </lineage>
</organism>
<reference evidence="1" key="1">
    <citation type="journal article" date="2013" name="Environ. Microbiol.">
        <title>Microbiota from the distal guts of lean and obese adolescents exhibit partial functional redundancy besides clear differences in community structure.</title>
        <authorList>
            <person name="Ferrer M."/>
            <person name="Ruiz A."/>
            <person name="Lanza F."/>
            <person name="Haange S.B."/>
            <person name="Oberbach A."/>
            <person name="Till H."/>
            <person name="Bargiela R."/>
            <person name="Campoy C."/>
            <person name="Segura M.T."/>
            <person name="Richter M."/>
            <person name="von Bergen M."/>
            <person name="Seifert J."/>
            <person name="Suarez A."/>
        </authorList>
    </citation>
    <scope>NUCLEOTIDE SEQUENCE</scope>
</reference>
<sequence length="71" mass="7805">VFRDGTKADKSKVPSLVGMAMWEPTNGFRKGGFGAYQFGYEAMNTPSYKWMRTAIAAQQALENPETPEAGN</sequence>
<feature type="non-terminal residue" evidence="1">
    <location>
        <position position="1"/>
    </location>
</feature>
<dbReference type="EMBL" id="AJWY01013741">
    <property type="protein sequence ID" value="EKC46031.1"/>
    <property type="molecule type" value="Genomic_DNA"/>
</dbReference>
<accession>K1SF41</accession>
<name>K1SF41_9ZZZZ</name>
<comment type="caution">
    <text evidence="1">The sequence shown here is derived from an EMBL/GenBank/DDBJ whole genome shotgun (WGS) entry which is preliminary data.</text>
</comment>